<evidence type="ECO:0000313" key="1">
    <source>
        <dbReference type="EMBL" id="KAJ1115903.1"/>
    </source>
</evidence>
<proteinExistence type="predicted"/>
<protein>
    <submittedName>
        <fullName evidence="1">Uncharacterized protein</fullName>
    </submittedName>
</protein>
<name>A0AAV7NRM2_PLEWA</name>
<evidence type="ECO:0000313" key="2">
    <source>
        <dbReference type="Proteomes" id="UP001066276"/>
    </source>
</evidence>
<dbReference type="Proteomes" id="UP001066276">
    <property type="component" value="Chromosome 8"/>
</dbReference>
<reference evidence="1" key="1">
    <citation type="journal article" date="2022" name="bioRxiv">
        <title>Sequencing and chromosome-scale assembly of the giantPleurodeles waltlgenome.</title>
        <authorList>
            <person name="Brown T."/>
            <person name="Elewa A."/>
            <person name="Iarovenko S."/>
            <person name="Subramanian E."/>
            <person name="Araus A.J."/>
            <person name="Petzold A."/>
            <person name="Susuki M."/>
            <person name="Suzuki K.-i.T."/>
            <person name="Hayashi T."/>
            <person name="Toyoda A."/>
            <person name="Oliveira C."/>
            <person name="Osipova E."/>
            <person name="Leigh N.D."/>
            <person name="Simon A."/>
            <person name="Yun M.H."/>
        </authorList>
    </citation>
    <scope>NUCLEOTIDE SEQUENCE</scope>
    <source>
        <strain evidence="1">20211129_DDA</strain>
        <tissue evidence="1">Liver</tissue>
    </source>
</reference>
<dbReference type="EMBL" id="JANPWB010000012">
    <property type="protein sequence ID" value="KAJ1115903.1"/>
    <property type="molecule type" value="Genomic_DNA"/>
</dbReference>
<dbReference type="AlphaFoldDB" id="A0AAV7NRM2"/>
<gene>
    <name evidence="1" type="ORF">NDU88_004123</name>
</gene>
<organism evidence="1 2">
    <name type="scientific">Pleurodeles waltl</name>
    <name type="common">Iberian ribbed newt</name>
    <dbReference type="NCBI Taxonomy" id="8319"/>
    <lineage>
        <taxon>Eukaryota</taxon>
        <taxon>Metazoa</taxon>
        <taxon>Chordata</taxon>
        <taxon>Craniata</taxon>
        <taxon>Vertebrata</taxon>
        <taxon>Euteleostomi</taxon>
        <taxon>Amphibia</taxon>
        <taxon>Batrachia</taxon>
        <taxon>Caudata</taxon>
        <taxon>Salamandroidea</taxon>
        <taxon>Salamandridae</taxon>
        <taxon>Pleurodelinae</taxon>
        <taxon>Pleurodeles</taxon>
    </lineage>
</organism>
<comment type="caution">
    <text evidence="1">The sequence shown here is derived from an EMBL/GenBank/DDBJ whole genome shotgun (WGS) entry which is preliminary data.</text>
</comment>
<sequence length="105" mass="11324">MNPNAGLLVDFPRIYGYQKRKRMFVETGVQRAGQLFEASEDGGGATTITFPFAFDITDCCISDLSRGRGLGGSAGIGSLPPGSLREVVWPIRALFGRCLGYTKAF</sequence>
<keyword evidence="2" id="KW-1185">Reference proteome</keyword>
<accession>A0AAV7NRM2</accession>